<dbReference type="AlphaFoldDB" id="A0A816YYZ2"/>
<dbReference type="SUPFAM" id="SSF48452">
    <property type="entry name" value="TPR-like"/>
    <property type="match status" value="1"/>
</dbReference>
<proteinExistence type="predicted"/>
<evidence type="ECO:0000313" key="2">
    <source>
        <dbReference type="EMBL" id="CAF2175844.1"/>
    </source>
</evidence>
<sequence>MGCNHGKFVTTAVVVNQSSASPAIDIQHNEPPVVTGETRFTTTADSTILINDEKINLESHQLVWLDEKTSEQISENIVTIESLRKIVDYTKLFDNVEECRQYLENSKDHNDIFLVTSGQSGEKLIPEVHRLQNVLLIYVYCQDKEYHEQWASKYQKVKKVHGILDQLLMELREDVQNYSKSVRGGVSNTPMKSQKSTDDSFAWCTRFCNILVHLPFPQTCHDRLVNFLKNYYKNNEVELKYVEEFHRDYTPKQAIWWYTRETFIYRMLNAALRQCDIKTIVLFGFFIQDVYHQLKEEHKKFLLLYPKDSIIKCYRGQVMSYQELRQLDFQDGGPKTIVNTSLFSTSINRDVPFRFLSNVINLQQLEYVIFEIEVDTRLQTRPFADISHLSACSDESEILFMIGAWLLIERNGVSYSYEDNKKIWTIKSTLTNDWQLKYEQYLEMTTQKEHLQKCLRRISLHIYHATPNDVEVAFNELLDLYPSERWILALKKESLGDNQSEISHNRSAALEYYQKALEIWSEYVNDDELNADYDIVRIYWKIATNNADSIMAMKYSDLAIVHSQPAFAKVSTNYERYRLHGWMAVIYKEKANISTGDSEKSENLLATIKYTELQLNNLIELQCTTAVGNYDNITALCYIELGALYQSVLKYNEAITNYGKALEFELAKLDPDYERIDQLTRELVEIYSEKKNDYNAAFKYESLNHEYLLKQYMANPTKDYLREANRNYTLACSYAALATICRKMQRYDLAAENLAKTIESYGNSLHYDRYALMSAHEDDLMEINKLLASSKSAEPTS</sequence>
<evidence type="ECO:0000313" key="3">
    <source>
        <dbReference type="Proteomes" id="UP000663887"/>
    </source>
</evidence>
<evidence type="ECO:0000256" key="1">
    <source>
        <dbReference type="PROSITE-ProRule" id="PRU00339"/>
    </source>
</evidence>
<dbReference type="InterPro" id="IPR011990">
    <property type="entry name" value="TPR-like_helical_dom_sf"/>
</dbReference>
<gene>
    <name evidence="2" type="ORF">XDN619_LOCUS31463</name>
</gene>
<reference evidence="2" key="1">
    <citation type="submission" date="2021-02" db="EMBL/GenBank/DDBJ databases">
        <authorList>
            <person name="Nowell W R."/>
        </authorList>
    </citation>
    <scope>NUCLEOTIDE SEQUENCE</scope>
</reference>
<dbReference type="PROSITE" id="PS50005">
    <property type="entry name" value="TPR"/>
    <property type="match status" value="1"/>
</dbReference>
<name>A0A816YYZ2_9BILA</name>
<dbReference type="Gene3D" id="1.25.40.10">
    <property type="entry name" value="Tetratricopeptide repeat domain"/>
    <property type="match status" value="1"/>
</dbReference>
<dbReference type="Proteomes" id="UP000663887">
    <property type="component" value="Unassembled WGS sequence"/>
</dbReference>
<dbReference type="Gene3D" id="3.90.176.10">
    <property type="entry name" value="Toxin ADP-ribosyltransferase, Chain A, domain 1"/>
    <property type="match status" value="1"/>
</dbReference>
<protein>
    <submittedName>
        <fullName evidence="2">Uncharacterized protein</fullName>
    </submittedName>
</protein>
<keyword evidence="1" id="KW-0802">TPR repeat</keyword>
<dbReference type="SUPFAM" id="SSF56399">
    <property type="entry name" value="ADP-ribosylation"/>
    <property type="match status" value="1"/>
</dbReference>
<dbReference type="EMBL" id="CAJNRG010015628">
    <property type="protein sequence ID" value="CAF2175844.1"/>
    <property type="molecule type" value="Genomic_DNA"/>
</dbReference>
<comment type="caution">
    <text evidence="2">The sequence shown here is derived from an EMBL/GenBank/DDBJ whole genome shotgun (WGS) entry which is preliminary data.</text>
</comment>
<accession>A0A816YYZ2</accession>
<feature type="repeat" description="TPR" evidence="1">
    <location>
        <begin position="635"/>
        <end position="668"/>
    </location>
</feature>
<dbReference type="InterPro" id="IPR019734">
    <property type="entry name" value="TPR_rpt"/>
</dbReference>
<organism evidence="2 3">
    <name type="scientific">Rotaria magnacalcarata</name>
    <dbReference type="NCBI Taxonomy" id="392030"/>
    <lineage>
        <taxon>Eukaryota</taxon>
        <taxon>Metazoa</taxon>
        <taxon>Spiralia</taxon>
        <taxon>Gnathifera</taxon>
        <taxon>Rotifera</taxon>
        <taxon>Eurotatoria</taxon>
        <taxon>Bdelloidea</taxon>
        <taxon>Philodinida</taxon>
        <taxon>Philodinidae</taxon>
        <taxon>Rotaria</taxon>
    </lineage>
</organism>